<accession>A0A1G6W9P4</accession>
<dbReference type="EMBL" id="FNAP01000001">
    <property type="protein sequence ID" value="SDD61765.1"/>
    <property type="molecule type" value="Genomic_DNA"/>
</dbReference>
<dbReference type="Proteomes" id="UP000199412">
    <property type="component" value="Unassembled WGS sequence"/>
</dbReference>
<dbReference type="STRING" id="69960.SAMN05421720_10157"/>
<reference evidence="2 3" key="1">
    <citation type="submission" date="2016-10" db="EMBL/GenBank/DDBJ databases">
        <authorList>
            <person name="de Groot N.N."/>
        </authorList>
    </citation>
    <scope>NUCLEOTIDE SEQUENCE [LARGE SCALE GENOMIC DNA]</scope>
    <source>
        <strain evidence="2 3">ATCC 700224</strain>
    </source>
</reference>
<gene>
    <name evidence="2" type="ORF">SAMN05421720_10157</name>
</gene>
<dbReference type="AlphaFoldDB" id="A0A1G6W9P4"/>
<name>A0A1G6W9P4_9PROT</name>
<organism evidence="2 3">
    <name type="scientific">Rhodospira trueperi</name>
    <dbReference type="NCBI Taxonomy" id="69960"/>
    <lineage>
        <taxon>Bacteria</taxon>
        <taxon>Pseudomonadati</taxon>
        <taxon>Pseudomonadota</taxon>
        <taxon>Alphaproteobacteria</taxon>
        <taxon>Rhodospirillales</taxon>
        <taxon>Rhodospirillaceae</taxon>
        <taxon>Rhodospira</taxon>
    </lineage>
</organism>
<protein>
    <submittedName>
        <fullName evidence="2">Uncharacterized protein</fullName>
    </submittedName>
</protein>
<sequence length="76" mass="7672">MAEVTGVSGSSAPPIRSGAVRPVPTVDENPGGGQGGAAPARSTAESTDSQRPPVIRFEGQDLDPTAPRGTYLDIVV</sequence>
<evidence type="ECO:0000256" key="1">
    <source>
        <dbReference type="SAM" id="MobiDB-lite"/>
    </source>
</evidence>
<keyword evidence="3" id="KW-1185">Reference proteome</keyword>
<evidence type="ECO:0000313" key="3">
    <source>
        <dbReference type="Proteomes" id="UP000199412"/>
    </source>
</evidence>
<dbReference type="RefSeq" id="WP_143027028.1">
    <property type="nucleotide sequence ID" value="NZ_FNAP01000001.1"/>
</dbReference>
<feature type="region of interest" description="Disordered" evidence="1">
    <location>
        <begin position="1"/>
        <end position="76"/>
    </location>
</feature>
<dbReference type="OrthoDB" id="10010143at2"/>
<evidence type="ECO:0000313" key="2">
    <source>
        <dbReference type="EMBL" id="SDD61765.1"/>
    </source>
</evidence>
<proteinExistence type="predicted"/>